<evidence type="ECO:0000256" key="1">
    <source>
        <dbReference type="ARBA" id="ARBA00004141"/>
    </source>
</evidence>
<comment type="similarity">
    <text evidence="2 6">Belongs to the GDT1 family.</text>
</comment>
<keyword evidence="5 6" id="KW-0472">Membrane</keyword>
<dbReference type="PANTHER" id="PTHR12608">
    <property type="entry name" value="TRANSMEMBRANE PROTEIN HTP-1 RELATED"/>
    <property type="match status" value="1"/>
</dbReference>
<evidence type="ECO:0000313" key="7">
    <source>
        <dbReference type="EMBL" id="MET4758339.1"/>
    </source>
</evidence>
<dbReference type="PANTHER" id="PTHR12608:SF1">
    <property type="entry name" value="TRANSMEMBRANE PROTEIN 165"/>
    <property type="match status" value="1"/>
</dbReference>
<name>A0ABV2SMJ4_9GAMM</name>
<evidence type="ECO:0000256" key="4">
    <source>
        <dbReference type="ARBA" id="ARBA00022989"/>
    </source>
</evidence>
<keyword evidence="4 6" id="KW-1133">Transmembrane helix</keyword>
<accession>A0ABV2SMJ4</accession>
<comment type="caution">
    <text evidence="7">The sequence shown here is derived from an EMBL/GenBank/DDBJ whole genome shotgun (WGS) entry which is preliminary data.</text>
</comment>
<sequence>MEAFLSSTFAVAVAEIGDKTQLLAFILATRFKKPLVICLGIFAATILNHAAAAWVGQWIADWLTGDMGRYVLSASFAAVAIWMLIPDKVEAEESRFYRYGPFAATFVLFFLAEIGDKTQVATVLLAAMYDNYWAVIIGSTVGMMLANVPVVMMGKLSADKLPIKWVHRFSACLFLVFAVLTLTHG</sequence>
<dbReference type="Pfam" id="PF01169">
    <property type="entry name" value="GDT1"/>
    <property type="match status" value="2"/>
</dbReference>
<gene>
    <name evidence="7" type="ORF">V5J35_003531</name>
</gene>
<feature type="transmembrane region" description="Helical" evidence="6">
    <location>
        <begin position="96"/>
        <end position="112"/>
    </location>
</feature>
<keyword evidence="3 6" id="KW-0812">Transmembrane</keyword>
<keyword evidence="8" id="KW-1185">Reference proteome</keyword>
<comment type="subcellular location">
    <subcellularLocation>
        <location evidence="1 6">Membrane</location>
        <topology evidence="1 6">Multi-pass membrane protein</topology>
    </subcellularLocation>
</comment>
<dbReference type="InterPro" id="IPR001727">
    <property type="entry name" value="GDT1-like"/>
</dbReference>
<organism evidence="7 8">
    <name type="scientific">Endozoicomonas lisbonensis</name>
    <dbReference type="NCBI Taxonomy" id="3120522"/>
    <lineage>
        <taxon>Bacteria</taxon>
        <taxon>Pseudomonadati</taxon>
        <taxon>Pseudomonadota</taxon>
        <taxon>Gammaproteobacteria</taxon>
        <taxon>Oceanospirillales</taxon>
        <taxon>Endozoicomonadaceae</taxon>
        <taxon>Endozoicomonas</taxon>
    </lineage>
</organism>
<evidence type="ECO:0000256" key="2">
    <source>
        <dbReference type="ARBA" id="ARBA00009190"/>
    </source>
</evidence>
<feature type="transmembrane region" description="Helical" evidence="6">
    <location>
        <begin position="132"/>
        <end position="153"/>
    </location>
</feature>
<reference evidence="7 8" key="1">
    <citation type="submission" date="2024-06" db="EMBL/GenBank/DDBJ databases">
        <title>Genomic Encyclopedia of Type Strains, Phase V (KMG-V): Genome sequencing to study the core and pangenomes of soil and plant-associated prokaryotes.</title>
        <authorList>
            <person name="Whitman W."/>
        </authorList>
    </citation>
    <scope>NUCLEOTIDE SEQUENCE [LARGE SCALE GENOMIC DNA]</scope>
    <source>
        <strain evidence="7 8">NE40</strain>
    </source>
</reference>
<protein>
    <recommendedName>
        <fullName evidence="6">GDT1 family protein</fullName>
    </recommendedName>
</protein>
<evidence type="ECO:0000313" key="8">
    <source>
        <dbReference type="Proteomes" id="UP001549366"/>
    </source>
</evidence>
<proteinExistence type="inferred from homology"/>
<evidence type="ECO:0000256" key="6">
    <source>
        <dbReference type="RuleBase" id="RU365102"/>
    </source>
</evidence>
<feature type="transmembrane region" description="Helical" evidence="6">
    <location>
        <begin position="67"/>
        <end position="84"/>
    </location>
</feature>
<evidence type="ECO:0000256" key="3">
    <source>
        <dbReference type="ARBA" id="ARBA00022692"/>
    </source>
</evidence>
<feature type="transmembrane region" description="Helical" evidence="6">
    <location>
        <begin position="35"/>
        <end position="55"/>
    </location>
</feature>
<dbReference type="Proteomes" id="UP001549366">
    <property type="component" value="Unassembled WGS sequence"/>
</dbReference>
<dbReference type="RefSeq" id="WP_354008432.1">
    <property type="nucleotide sequence ID" value="NZ_JBEWTA010000001.1"/>
</dbReference>
<feature type="transmembrane region" description="Helical" evidence="6">
    <location>
        <begin position="165"/>
        <end position="183"/>
    </location>
</feature>
<evidence type="ECO:0000256" key="5">
    <source>
        <dbReference type="ARBA" id="ARBA00023136"/>
    </source>
</evidence>
<dbReference type="EMBL" id="JBEWTB010000002">
    <property type="protein sequence ID" value="MET4758339.1"/>
    <property type="molecule type" value="Genomic_DNA"/>
</dbReference>